<comment type="caution">
    <text evidence="6">The sequence shown here is derived from an EMBL/GenBank/DDBJ whole genome shotgun (WGS) entry which is preliminary data.</text>
</comment>
<keyword evidence="3" id="KW-0804">Transcription</keyword>
<dbReference type="InterPro" id="IPR001647">
    <property type="entry name" value="HTH_TetR"/>
</dbReference>
<evidence type="ECO:0000313" key="6">
    <source>
        <dbReference type="EMBL" id="GID74784.1"/>
    </source>
</evidence>
<dbReference type="EMBL" id="BOMI01000065">
    <property type="protein sequence ID" value="GID74784.1"/>
    <property type="molecule type" value="Genomic_DNA"/>
</dbReference>
<dbReference type="Pfam" id="PF16859">
    <property type="entry name" value="TetR_C_11"/>
    <property type="match status" value="1"/>
</dbReference>
<gene>
    <name evidence="6" type="ORF">Ade02nite_34250</name>
</gene>
<feature type="DNA-binding region" description="H-T-H motif" evidence="4">
    <location>
        <begin position="18"/>
        <end position="37"/>
    </location>
</feature>
<evidence type="ECO:0000256" key="1">
    <source>
        <dbReference type="ARBA" id="ARBA00023015"/>
    </source>
</evidence>
<dbReference type="InterPro" id="IPR036271">
    <property type="entry name" value="Tet_transcr_reg_TetR-rel_C_sf"/>
</dbReference>
<evidence type="ECO:0000256" key="2">
    <source>
        <dbReference type="ARBA" id="ARBA00023125"/>
    </source>
</evidence>
<dbReference type="PROSITE" id="PS01081">
    <property type="entry name" value="HTH_TETR_1"/>
    <property type="match status" value="1"/>
</dbReference>
<dbReference type="SUPFAM" id="SSF48498">
    <property type="entry name" value="Tetracyclin repressor-like, C-terminal domain"/>
    <property type="match status" value="1"/>
</dbReference>
<evidence type="ECO:0000259" key="5">
    <source>
        <dbReference type="PROSITE" id="PS50977"/>
    </source>
</evidence>
<feature type="domain" description="HTH tetR-type" evidence="5">
    <location>
        <begin position="1"/>
        <end position="55"/>
    </location>
</feature>
<dbReference type="SUPFAM" id="SSF46689">
    <property type="entry name" value="Homeodomain-like"/>
    <property type="match status" value="1"/>
</dbReference>
<evidence type="ECO:0000256" key="3">
    <source>
        <dbReference type="ARBA" id="ARBA00023163"/>
    </source>
</evidence>
<dbReference type="Gene3D" id="1.10.357.10">
    <property type="entry name" value="Tetracycline Repressor, domain 2"/>
    <property type="match status" value="1"/>
</dbReference>
<dbReference type="Proteomes" id="UP000609879">
    <property type="component" value="Unassembled WGS sequence"/>
</dbReference>
<sequence length="172" mass="18635">MRAATLGELSRVGFAGLTVEGVARAAGVNRTTIYRRWPSKAALLAAMIEPVLERWDGDPDTGSARDDLLTLMLMIRDSTTLPEGRALTEAMTAGASELRDLLRDTINRTLAPFHRALDRAVARGQLRASTDVRVIAHLAFHGVVAWEPAHGALPTDDDCARMVRVLLPGAEQ</sequence>
<evidence type="ECO:0000313" key="7">
    <source>
        <dbReference type="Proteomes" id="UP000609879"/>
    </source>
</evidence>
<dbReference type="Gene3D" id="1.10.10.60">
    <property type="entry name" value="Homeodomain-like"/>
    <property type="match status" value="1"/>
</dbReference>
<dbReference type="PANTHER" id="PTHR30055">
    <property type="entry name" value="HTH-TYPE TRANSCRIPTIONAL REGULATOR RUTR"/>
    <property type="match status" value="1"/>
</dbReference>
<dbReference type="PROSITE" id="PS50977">
    <property type="entry name" value="HTH_TETR_2"/>
    <property type="match status" value="1"/>
</dbReference>
<proteinExistence type="predicted"/>
<dbReference type="InterPro" id="IPR009057">
    <property type="entry name" value="Homeodomain-like_sf"/>
</dbReference>
<dbReference type="InterPro" id="IPR050109">
    <property type="entry name" value="HTH-type_TetR-like_transc_reg"/>
</dbReference>
<evidence type="ECO:0000256" key="4">
    <source>
        <dbReference type="PROSITE-ProRule" id="PRU00335"/>
    </source>
</evidence>
<keyword evidence="2 4" id="KW-0238">DNA-binding</keyword>
<keyword evidence="1" id="KW-0805">Transcription regulation</keyword>
<keyword evidence="7" id="KW-1185">Reference proteome</keyword>
<accession>A0ABQ3Y460</accession>
<dbReference type="InterPro" id="IPR023772">
    <property type="entry name" value="DNA-bd_HTH_TetR-type_CS"/>
</dbReference>
<reference evidence="6 7" key="1">
    <citation type="submission" date="2021-01" db="EMBL/GenBank/DDBJ databases">
        <title>Whole genome shotgun sequence of Actinoplanes deccanensis NBRC 13994.</title>
        <authorList>
            <person name="Komaki H."/>
            <person name="Tamura T."/>
        </authorList>
    </citation>
    <scope>NUCLEOTIDE SEQUENCE [LARGE SCALE GENOMIC DNA]</scope>
    <source>
        <strain evidence="6 7">NBRC 13994</strain>
    </source>
</reference>
<name>A0ABQ3Y460_9ACTN</name>
<protein>
    <recommendedName>
        <fullName evidence="5">HTH tetR-type domain-containing protein</fullName>
    </recommendedName>
</protein>
<dbReference type="PANTHER" id="PTHR30055:SF148">
    <property type="entry name" value="TETR-FAMILY TRANSCRIPTIONAL REGULATOR"/>
    <property type="match status" value="1"/>
</dbReference>
<dbReference type="InterPro" id="IPR011075">
    <property type="entry name" value="TetR_C"/>
</dbReference>
<dbReference type="Pfam" id="PF00440">
    <property type="entry name" value="TetR_N"/>
    <property type="match status" value="1"/>
</dbReference>
<organism evidence="6 7">
    <name type="scientific">Paractinoplanes deccanensis</name>
    <dbReference type="NCBI Taxonomy" id="113561"/>
    <lineage>
        <taxon>Bacteria</taxon>
        <taxon>Bacillati</taxon>
        <taxon>Actinomycetota</taxon>
        <taxon>Actinomycetes</taxon>
        <taxon>Micromonosporales</taxon>
        <taxon>Micromonosporaceae</taxon>
        <taxon>Paractinoplanes</taxon>
    </lineage>
</organism>